<protein>
    <submittedName>
        <fullName evidence="1">Amidase</fullName>
    </submittedName>
</protein>
<gene>
    <name evidence="1" type="ORF">LT40_04320</name>
</gene>
<dbReference type="EMBL" id="CP009533">
    <property type="protein sequence ID" value="AIS16676.1"/>
    <property type="molecule type" value="Genomic_DNA"/>
</dbReference>
<sequence length="109" mass="11893">MTAAQRAWAALSLVASLAAATWLWNERTQLLAFPDILSAYSAKEYCSCRYVMQNSVGYCQSYIKQYLPLSSLSEDPGQRRVLASGLGRSNTAAWVGPRQGCRLIPGSDG</sequence>
<dbReference type="STRING" id="216142.LT40_04320"/>
<dbReference type="KEGG" id="prh:LT40_04320"/>
<accession>A0A089ZPY2</accession>
<organism evidence="1 2">
    <name type="scientific">Pseudomonas rhizosphaerae</name>
    <dbReference type="NCBI Taxonomy" id="216142"/>
    <lineage>
        <taxon>Bacteria</taxon>
        <taxon>Pseudomonadati</taxon>
        <taxon>Pseudomonadota</taxon>
        <taxon>Gammaproteobacteria</taxon>
        <taxon>Pseudomonadales</taxon>
        <taxon>Pseudomonadaceae</taxon>
        <taxon>Pseudomonas</taxon>
    </lineage>
</organism>
<dbReference type="HOGENOM" id="CLU_162088_0_0_6"/>
<dbReference type="RefSeq" id="WP_043186935.1">
    <property type="nucleotide sequence ID" value="NZ_CP009533.1"/>
</dbReference>
<name>A0A089ZPY2_9PSED</name>
<proteinExistence type="predicted"/>
<evidence type="ECO:0000313" key="2">
    <source>
        <dbReference type="Proteomes" id="UP000029499"/>
    </source>
</evidence>
<dbReference type="Proteomes" id="UP000029499">
    <property type="component" value="Chromosome"/>
</dbReference>
<keyword evidence="2" id="KW-1185">Reference proteome</keyword>
<dbReference type="OrthoDB" id="6990478at2"/>
<reference evidence="1 2" key="1">
    <citation type="journal article" date="2015" name="J. Biotechnol.">
        <title>Complete genome sequence of Pseudomonas rhizosphaerae IH5T (=DSM 16299T), a phosphate-solubilizing rhizobacterium for bacterial biofertilizer.</title>
        <authorList>
            <person name="Kwak Y."/>
            <person name="Jung B.K."/>
            <person name="Shin J.H."/>
        </authorList>
    </citation>
    <scope>NUCLEOTIDE SEQUENCE [LARGE SCALE GENOMIC DNA]</scope>
    <source>
        <strain evidence="1">DSM 16299</strain>
    </source>
</reference>
<evidence type="ECO:0000313" key="1">
    <source>
        <dbReference type="EMBL" id="AIS16676.1"/>
    </source>
</evidence>
<dbReference type="AlphaFoldDB" id="A0A089ZPY2"/>